<reference evidence="2 3" key="1">
    <citation type="submission" date="2015-04" db="EMBL/GenBank/DDBJ databases">
        <title>Complete genome sequence of Schizopora paradoxa KUC8140, a cosmopolitan wood degrader in East Asia.</title>
        <authorList>
            <consortium name="DOE Joint Genome Institute"/>
            <person name="Min B."/>
            <person name="Park H."/>
            <person name="Jang Y."/>
            <person name="Kim J.-J."/>
            <person name="Kim K.H."/>
            <person name="Pangilinan J."/>
            <person name="Lipzen A."/>
            <person name="Riley R."/>
            <person name="Grigoriev I.V."/>
            <person name="Spatafora J.W."/>
            <person name="Choi I.-G."/>
        </authorList>
    </citation>
    <scope>NUCLEOTIDE SEQUENCE [LARGE SCALE GENOMIC DNA]</scope>
    <source>
        <strain evidence="2 3">KUC8140</strain>
    </source>
</reference>
<organism evidence="2 3">
    <name type="scientific">Schizopora paradoxa</name>
    <dbReference type="NCBI Taxonomy" id="27342"/>
    <lineage>
        <taxon>Eukaryota</taxon>
        <taxon>Fungi</taxon>
        <taxon>Dikarya</taxon>
        <taxon>Basidiomycota</taxon>
        <taxon>Agaricomycotina</taxon>
        <taxon>Agaricomycetes</taxon>
        <taxon>Hymenochaetales</taxon>
        <taxon>Schizoporaceae</taxon>
        <taxon>Schizopora</taxon>
    </lineage>
</organism>
<sequence>MSRTPNDTLAYWRCHRSIEAYCAEKTKMLLKHMDVLFGDMASFVGSFDETLCGETLGIEAEREALEKCGMLVHVHHMQLEVLRRTIKCKYDDLNALVKKKSTMLSRINDQLASKPLPTLPIRVIARIFSHLYWSDKTIDVLGYRICEETTLQRFISDEGTSETWRSLVRELIPIAVESNGSAGEAEFDAKGNASLVGPAPKAFSIRDSKVDLASAMEMRSTTIFATLQESPDMEELEEIRSHPWHNLVLTSRETVSSEELLKQFIGRFGRELASLDRFQFAPSDRYNVFDKSAPQWDPNEPDEFVGLTTSVSRLRVVSAPAGLLPTLRPILNGIAVLEVGIAIEEPKLDSGRASINILLEGLEHYAGTLASLTLYEIVQNSRTCGTSQLMRGGSRSPSPGKERPSTPVKKLQLCRVSLPCLTQFQLTFARSVVQDVLSAVECPSLSSISISVTGNYNRLEKDHYLTAICHATFPRLEKIALRDPHALEYCESLTVPNENGTWLLPMLDSIDLHAYQQHQLLKTMTKVVINRLNSDATKAIRFLRISEFSVSPYEEAKNSISEFVDTLNLLVPEVVIAYERFHLCRI</sequence>
<dbReference type="InParanoid" id="A0A0H2RV61"/>
<dbReference type="EMBL" id="KQ085929">
    <property type="protein sequence ID" value="KLO15462.1"/>
    <property type="molecule type" value="Genomic_DNA"/>
</dbReference>
<keyword evidence="3" id="KW-1185">Reference proteome</keyword>
<evidence type="ECO:0000313" key="3">
    <source>
        <dbReference type="Proteomes" id="UP000053477"/>
    </source>
</evidence>
<evidence type="ECO:0000256" key="1">
    <source>
        <dbReference type="SAM" id="MobiDB-lite"/>
    </source>
</evidence>
<evidence type="ECO:0000313" key="2">
    <source>
        <dbReference type="EMBL" id="KLO15462.1"/>
    </source>
</evidence>
<gene>
    <name evidence="2" type="ORF">SCHPADRAFT_262871</name>
</gene>
<accession>A0A0H2RV61</accession>
<name>A0A0H2RV61_9AGAM</name>
<dbReference type="Proteomes" id="UP000053477">
    <property type="component" value="Unassembled WGS sequence"/>
</dbReference>
<protein>
    <submittedName>
        <fullName evidence="2">Uncharacterized protein</fullName>
    </submittedName>
</protein>
<proteinExistence type="predicted"/>
<feature type="region of interest" description="Disordered" evidence="1">
    <location>
        <begin position="386"/>
        <end position="407"/>
    </location>
</feature>
<dbReference type="AlphaFoldDB" id="A0A0H2RV61"/>